<evidence type="ECO:0000313" key="1">
    <source>
        <dbReference type="EMBL" id="KHD11470.1"/>
    </source>
</evidence>
<reference evidence="1 2" key="1">
    <citation type="journal article" date="2016" name="Front. Microbiol.">
        <title>Single-Cell (Meta-)Genomics of a Dimorphic Candidatus Thiomargarita nelsonii Reveals Genomic Plasticity.</title>
        <authorList>
            <person name="Flood B.E."/>
            <person name="Fliss P."/>
            <person name="Jones D.S."/>
            <person name="Dick G.J."/>
            <person name="Jain S."/>
            <person name="Kaster A.K."/>
            <person name="Winkel M."/>
            <person name="Mussmann M."/>
            <person name="Bailey J."/>
        </authorList>
    </citation>
    <scope>NUCLEOTIDE SEQUENCE [LARGE SCALE GENOMIC DNA]</scope>
    <source>
        <strain evidence="1">Hydrate Ridge</strain>
    </source>
</reference>
<sequence length="181" mass="21058">MFAYLEKNFPKNCEIHGETKTREIIRYGIEEAEVNGFTSERDVCMYISLMLMLGHCFYKDPQLPWASAIFNDENIKRALHRIRGKSALFHLSTGNFEHDSMAQLNEIFPEKCKAVGDANMRLLIQEGIKSAQYYNIVNQHDVFIYIGCMFILGSGFDSDPQFPWAMVILQEKRRVRPTHRN</sequence>
<gene>
    <name evidence="1" type="ORF">PN36_29120</name>
</gene>
<accession>A0A0A6PLF5</accession>
<keyword evidence="2" id="KW-1185">Reference proteome</keyword>
<proteinExistence type="predicted"/>
<dbReference type="Proteomes" id="UP000030428">
    <property type="component" value="Unassembled WGS sequence"/>
</dbReference>
<dbReference type="EMBL" id="JSZA02000197">
    <property type="protein sequence ID" value="KHD11470.1"/>
    <property type="molecule type" value="Genomic_DNA"/>
</dbReference>
<name>A0A0A6PLF5_9GAMM</name>
<comment type="caution">
    <text evidence="1">The sequence shown here is derived from an EMBL/GenBank/DDBJ whole genome shotgun (WGS) entry which is preliminary data.</text>
</comment>
<protein>
    <submittedName>
        <fullName evidence="1">Uncharacterized protein</fullName>
    </submittedName>
</protein>
<evidence type="ECO:0000313" key="2">
    <source>
        <dbReference type="Proteomes" id="UP000030428"/>
    </source>
</evidence>
<organism evidence="1 2">
    <name type="scientific">Candidatus Thiomargarita nelsonii</name>
    <dbReference type="NCBI Taxonomy" id="1003181"/>
    <lineage>
        <taxon>Bacteria</taxon>
        <taxon>Pseudomonadati</taxon>
        <taxon>Pseudomonadota</taxon>
        <taxon>Gammaproteobacteria</taxon>
        <taxon>Thiotrichales</taxon>
        <taxon>Thiotrichaceae</taxon>
        <taxon>Thiomargarita</taxon>
    </lineage>
</organism>
<dbReference type="AlphaFoldDB" id="A0A0A6PLF5"/>